<proteinExistence type="predicted"/>
<name>A0AC61NJK8_9BACT</name>
<dbReference type="Proteomes" id="UP000826212">
    <property type="component" value="Chromosome"/>
</dbReference>
<evidence type="ECO:0000313" key="2">
    <source>
        <dbReference type="Proteomes" id="UP000826212"/>
    </source>
</evidence>
<organism evidence="1 2">
    <name type="scientific">Halosquirtibacter laminarini</name>
    <dbReference type="NCBI Taxonomy" id="3374600"/>
    <lineage>
        <taxon>Bacteria</taxon>
        <taxon>Pseudomonadati</taxon>
        <taxon>Bacteroidota</taxon>
        <taxon>Bacteroidia</taxon>
        <taxon>Marinilabiliales</taxon>
        <taxon>Prolixibacteraceae</taxon>
        <taxon>Halosquirtibacter</taxon>
    </lineage>
</organism>
<evidence type="ECO:0000313" key="1">
    <source>
        <dbReference type="EMBL" id="QZE15911.1"/>
    </source>
</evidence>
<sequence length="71" mass="7626">MPGLNGKGPKGQGLQTGRGLGRCNANNLNPDTQEATQGSRRGGRRRCRNVEDGNSDNRGQGRRMGFGRNKS</sequence>
<accession>A0AC61NJK8</accession>
<reference evidence="1" key="1">
    <citation type="submission" date="2021-08" db="EMBL/GenBank/DDBJ databases">
        <title>Novel anaerobic bacterium isolated from sea squirt in East Sea, Republic of Korea.</title>
        <authorList>
            <person name="Nguyen T.H."/>
            <person name="Li Z."/>
            <person name="Lee Y.-J."/>
            <person name="Ko J."/>
            <person name="Kim S.-G."/>
        </authorList>
    </citation>
    <scope>NUCLEOTIDE SEQUENCE</scope>
    <source>
        <strain evidence="1">KCTC 25031</strain>
    </source>
</reference>
<keyword evidence="2" id="KW-1185">Reference proteome</keyword>
<protein>
    <submittedName>
        <fullName evidence="1">DUF5320 domain-containing protein</fullName>
    </submittedName>
</protein>
<gene>
    <name evidence="1" type="ORF">K4L44_08785</name>
</gene>
<dbReference type="EMBL" id="CP081303">
    <property type="protein sequence ID" value="QZE15911.1"/>
    <property type="molecule type" value="Genomic_DNA"/>
</dbReference>